<dbReference type="InterPro" id="IPR035959">
    <property type="entry name" value="RutC-like_sf"/>
</dbReference>
<dbReference type="CDD" id="cd00448">
    <property type="entry name" value="YjgF_YER057c_UK114_family"/>
    <property type="match status" value="1"/>
</dbReference>
<protein>
    <submittedName>
        <fullName evidence="1">Rid family detoxifying hydrolase</fullName>
    </submittedName>
</protein>
<reference evidence="2" key="1">
    <citation type="journal article" date="2019" name="Int. J. Syst. Evol. Microbiol.">
        <title>The Global Catalogue of Microorganisms (GCM) 10K type strain sequencing project: providing services to taxonomists for standard genome sequencing and annotation.</title>
        <authorList>
            <consortium name="The Broad Institute Genomics Platform"/>
            <consortium name="The Broad Institute Genome Sequencing Center for Infectious Disease"/>
            <person name="Wu L."/>
            <person name="Ma J."/>
        </authorList>
    </citation>
    <scope>NUCLEOTIDE SEQUENCE [LARGE SCALE GENOMIC DNA]</scope>
    <source>
        <strain evidence="2">JCM 18303</strain>
    </source>
</reference>
<keyword evidence="2" id="KW-1185">Reference proteome</keyword>
<evidence type="ECO:0000313" key="1">
    <source>
        <dbReference type="EMBL" id="GAA5156531.1"/>
    </source>
</evidence>
<comment type="caution">
    <text evidence="1">The sequence shown here is derived from an EMBL/GenBank/DDBJ whole genome shotgun (WGS) entry which is preliminary data.</text>
</comment>
<gene>
    <name evidence="1" type="ORF">GCM10023321_32380</name>
</gene>
<dbReference type="PANTHER" id="PTHR11803">
    <property type="entry name" value="2-IMINOBUTANOATE/2-IMINOPROPANOATE DEAMINASE RIDA"/>
    <property type="match status" value="1"/>
</dbReference>
<dbReference type="PANTHER" id="PTHR11803:SF39">
    <property type="entry name" value="2-IMINOBUTANOATE_2-IMINOPROPANOATE DEAMINASE"/>
    <property type="match status" value="1"/>
</dbReference>
<dbReference type="GO" id="GO:0016787">
    <property type="term" value="F:hydrolase activity"/>
    <property type="evidence" value="ECO:0007669"/>
    <property type="project" value="UniProtKB-KW"/>
</dbReference>
<name>A0ABP9Q4T8_9PSEU</name>
<keyword evidence="1" id="KW-0378">Hydrolase</keyword>
<dbReference type="SUPFAM" id="SSF55298">
    <property type="entry name" value="YjgF-like"/>
    <property type="match status" value="1"/>
</dbReference>
<dbReference type="Pfam" id="PF01042">
    <property type="entry name" value="Ribonuc_L-PSP"/>
    <property type="match status" value="1"/>
</dbReference>
<evidence type="ECO:0000313" key="2">
    <source>
        <dbReference type="Proteomes" id="UP001428817"/>
    </source>
</evidence>
<dbReference type="Proteomes" id="UP001428817">
    <property type="component" value="Unassembled WGS sequence"/>
</dbReference>
<organism evidence="1 2">
    <name type="scientific">Pseudonocardia eucalypti</name>
    <dbReference type="NCBI Taxonomy" id="648755"/>
    <lineage>
        <taxon>Bacteria</taxon>
        <taxon>Bacillati</taxon>
        <taxon>Actinomycetota</taxon>
        <taxon>Actinomycetes</taxon>
        <taxon>Pseudonocardiales</taxon>
        <taxon>Pseudonocardiaceae</taxon>
        <taxon>Pseudonocardia</taxon>
    </lineage>
</organism>
<dbReference type="RefSeq" id="WP_185059716.1">
    <property type="nucleotide sequence ID" value="NZ_BAABJP010000015.1"/>
</dbReference>
<accession>A0ABP9Q4T8</accession>
<dbReference type="EMBL" id="BAABJP010000015">
    <property type="protein sequence ID" value="GAA5156531.1"/>
    <property type="molecule type" value="Genomic_DNA"/>
</dbReference>
<dbReference type="InterPro" id="IPR006175">
    <property type="entry name" value="YjgF/YER057c/UK114"/>
</dbReference>
<dbReference type="Gene3D" id="3.30.1330.40">
    <property type="entry name" value="RutC-like"/>
    <property type="match status" value="1"/>
</dbReference>
<sequence length="127" mass="13510">MPALEHLDVPGAARPKASYSQAVRVGDLLYTAGFGPHDPATGQVRGDTVEEQTEATLENLRAVLGAADLTFADVVRVGVHLRNLERDFAGFERVYRAHFAEPYPARTTVGSALPGILVEIELVAGGA</sequence>
<proteinExistence type="predicted"/>